<protein>
    <submittedName>
        <fullName evidence="2">Pilus assembly protein PilZ</fullName>
    </submittedName>
</protein>
<accession>A0A081KB11</accession>
<dbReference type="Proteomes" id="UP000027997">
    <property type="component" value="Unassembled WGS sequence"/>
</dbReference>
<comment type="caution">
    <text evidence="2">The sequence shown here is derived from an EMBL/GenBank/DDBJ whole genome shotgun (WGS) entry which is preliminary data.</text>
</comment>
<feature type="domain" description="PilZ" evidence="1">
    <location>
        <begin position="10"/>
        <end position="101"/>
    </location>
</feature>
<dbReference type="Pfam" id="PF07238">
    <property type="entry name" value="PilZ"/>
    <property type="match status" value="1"/>
</dbReference>
<name>A0A081KB11_9GAMM</name>
<dbReference type="SUPFAM" id="SSF141371">
    <property type="entry name" value="PilZ domain-like"/>
    <property type="match status" value="1"/>
</dbReference>
<evidence type="ECO:0000259" key="1">
    <source>
        <dbReference type="Pfam" id="PF07238"/>
    </source>
</evidence>
<dbReference type="GO" id="GO:0035438">
    <property type="term" value="F:cyclic-di-GMP binding"/>
    <property type="evidence" value="ECO:0007669"/>
    <property type="project" value="InterPro"/>
</dbReference>
<gene>
    <name evidence="2" type="ORF">GV64_11835</name>
</gene>
<dbReference type="RefSeq" id="WP_020582925.1">
    <property type="nucleotide sequence ID" value="NZ_JOJP01000001.1"/>
</dbReference>
<proteinExistence type="predicted"/>
<dbReference type="AlphaFoldDB" id="A0A081KB11"/>
<dbReference type="EMBL" id="JOJP01000001">
    <property type="protein sequence ID" value="KEI71337.1"/>
    <property type="molecule type" value="Genomic_DNA"/>
</dbReference>
<keyword evidence="3" id="KW-1185">Reference proteome</keyword>
<organism evidence="2 3">
    <name type="scientific">Endozoicomonas elysicola</name>
    <dbReference type="NCBI Taxonomy" id="305900"/>
    <lineage>
        <taxon>Bacteria</taxon>
        <taxon>Pseudomonadati</taxon>
        <taxon>Pseudomonadota</taxon>
        <taxon>Gammaproteobacteria</taxon>
        <taxon>Oceanospirillales</taxon>
        <taxon>Endozoicomonadaceae</taxon>
        <taxon>Endozoicomonas</taxon>
    </lineage>
</organism>
<evidence type="ECO:0000313" key="2">
    <source>
        <dbReference type="EMBL" id="KEI71337.1"/>
    </source>
</evidence>
<dbReference type="eggNOG" id="COG3215">
    <property type="taxonomic scope" value="Bacteria"/>
</dbReference>
<reference evidence="2 3" key="1">
    <citation type="submission" date="2014-06" db="EMBL/GenBank/DDBJ databases">
        <title>Whole Genome Sequences of Three Symbiotic Endozoicomonas Bacteria.</title>
        <authorList>
            <person name="Neave M.J."/>
            <person name="Apprill A."/>
            <person name="Voolstra C.R."/>
        </authorList>
    </citation>
    <scope>NUCLEOTIDE SEQUENCE [LARGE SCALE GENOMIC DNA]</scope>
    <source>
        <strain evidence="2 3">DSM 22380</strain>
    </source>
</reference>
<evidence type="ECO:0000313" key="3">
    <source>
        <dbReference type="Proteomes" id="UP000027997"/>
    </source>
</evidence>
<sequence length="113" mass="12291">MGKGMQGLMSLTIRDTASLYEAYMPFISGGGLFVPTHKHYNLGDDVFIRLTLMDEPEKIPVPGKVVWITPMGAQGGRQSGIGIQFNDPTDSVRTKIETYIAGALASDRPTNTM</sequence>
<dbReference type="Gene3D" id="2.40.10.220">
    <property type="entry name" value="predicted glycosyltransferase like domains"/>
    <property type="match status" value="1"/>
</dbReference>
<dbReference type="STRING" id="305900.GV64_11835"/>
<dbReference type="InterPro" id="IPR009875">
    <property type="entry name" value="PilZ_domain"/>
</dbReference>